<dbReference type="EMBL" id="BMAW01058094">
    <property type="protein sequence ID" value="GFT14497.1"/>
    <property type="molecule type" value="Genomic_DNA"/>
</dbReference>
<keyword evidence="2" id="KW-0732">Signal</keyword>
<feature type="transmembrane region" description="Helical" evidence="3">
    <location>
        <begin position="41"/>
        <end position="59"/>
    </location>
</feature>
<protein>
    <recommendedName>
        <fullName evidence="4">LRRNT domain-containing protein</fullName>
    </recommendedName>
</protein>
<keyword evidence="3" id="KW-1133">Transmembrane helix</keyword>
<keyword evidence="3" id="KW-0472">Membrane</keyword>
<keyword evidence="1" id="KW-0433">Leucine-rich repeat</keyword>
<evidence type="ECO:0000313" key="5">
    <source>
        <dbReference type="EMBL" id="GFT14497.1"/>
    </source>
</evidence>
<dbReference type="Gene3D" id="3.80.10.10">
    <property type="entry name" value="Ribonuclease Inhibitor"/>
    <property type="match status" value="1"/>
</dbReference>
<comment type="caution">
    <text evidence="5">The sequence shown here is derived from an EMBL/GenBank/DDBJ whole genome shotgun (WGS) entry which is preliminary data.</text>
</comment>
<sequence length="140" mass="15544">MELRFSGAARVDAFLQQQAPTLKAFSSVSLNVTPHLHLPHLMLQFIILDIFITALFCGASTSMIREMTAPATEQCPKDCVCSGNPDAIRVDCSNLNLTSVPTDIGPMTSILVIRKTAKKIVFIFCKRLYRFDCNRSITFS</sequence>
<evidence type="ECO:0000256" key="1">
    <source>
        <dbReference type="ARBA" id="ARBA00022614"/>
    </source>
</evidence>
<dbReference type="AlphaFoldDB" id="A0A8X6NI43"/>
<reference evidence="5" key="1">
    <citation type="submission" date="2020-08" db="EMBL/GenBank/DDBJ databases">
        <title>Multicomponent nature underlies the extraordinary mechanical properties of spider dragline silk.</title>
        <authorList>
            <person name="Kono N."/>
            <person name="Nakamura H."/>
            <person name="Mori M."/>
            <person name="Yoshida Y."/>
            <person name="Ohtoshi R."/>
            <person name="Malay A.D."/>
            <person name="Moran D.A.P."/>
            <person name="Tomita M."/>
            <person name="Numata K."/>
            <person name="Arakawa K."/>
        </authorList>
    </citation>
    <scope>NUCLEOTIDE SEQUENCE</scope>
</reference>
<dbReference type="Proteomes" id="UP000887013">
    <property type="component" value="Unassembled WGS sequence"/>
</dbReference>
<evidence type="ECO:0000259" key="4">
    <source>
        <dbReference type="SMART" id="SM00013"/>
    </source>
</evidence>
<gene>
    <name evidence="5" type="ORF">NPIL_343311</name>
</gene>
<name>A0A8X6NI43_NEPPI</name>
<keyword evidence="3" id="KW-0812">Transmembrane</keyword>
<dbReference type="InterPro" id="IPR032675">
    <property type="entry name" value="LRR_dom_sf"/>
</dbReference>
<accession>A0A8X6NI43</accession>
<evidence type="ECO:0000256" key="2">
    <source>
        <dbReference type="ARBA" id="ARBA00022729"/>
    </source>
</evidence>
<dbReference type="Pfam" id="PF01462">
    <property type="entry name" value="LRRNT"/>
    <property type="match status" value="1"/>
</dbReference>
<dbReference type="OrthoDB" id="694479at2759"/>
<feature type="domain" description="LRRNT" evidence="4">
    <location>
        <begin position="74"/>
        <end position="110"/>
    </location>
</feature>
<organism evidence="5 6">
    <name type="scientific">Nephila pilipes</name>
    <name type="common">Giant wood spider</name>
    <name type="synonym">Nephila maculata</name>
    <dbReference type="NCBI Taxonomy" id="299642"/>
    <lineage>
        <taxon>Eukaryota</taxon>
        <taxon>Metazoa</taxon>
        <taxon>Ecdysozoa</taxon>
        <taxon>Arthropoda</taxon>
        <taxon>Chelicerata</taxon>
        <taxon>Arachnida</taxon>
        <taxon>Araneae</taxon>
        <taxon>Araneomorphae</taxon>
        <taxon>Entelegynae</taxon>
        <taxon>Araneoidea</taxon>
        <taxon>Nephilidae</taxon>
        <taxon>Nephila</taxon>
    </lineage>
</organism>
<evidence type="ECO:0000313" key="6">
    <source>
        <dbReference type="Proteomes" id="UP000887013"/>
    </source>
</evidence>
<keyword evidence="6" id="KW-1185">Reference proteome</keyword>
<evidence type="ECO:0000256" key="3">
    <source>
        <dbReference type="SAM" id="Phobius"/>
    </source>
</evidence>
<proteinExistence type="predicted"/>
<dbReference type="SMART" id="SM00013">
    <property type="entry name" value="LRRNT"/>
    <property type="match status" value="1"/>
</dbReference>
<dbReference type="InterPro" id="IPR000372">
    <property type="entry name" value="LRRNT"/>
</dbReference>